<dbReference type="PANTHER" id="PTHR34219">
    <property type="entry name" value="IRON-REGULATED INNER MEMBRANE PROTEIN-RELATED"/>
    <property type="match status" value="1"/>
</dbReference>
<feature type="transmembrane region" description="Helical" evidence="1">
    <location>
        <begin position="349"/>
        <end position="371"/>
    </location>
</feature>
<reference evidence="2 3" key="1">
    <citation type="submission" date="2020-02" db="EMBL/GenBank/DDBJ databases">
        <authorList>
            <person name="Hogendoorn C."/>
        </authorList>
    </citation>
    <scope>NUCLEOTIDE SEQUENCE [LARGE SCALE GENOMIC DNA]</scope>
    <source>
        <strain evidence="2">METHB21</strain>
    </source>
</reference>
<comment type="caution">
    <text evidence="2">The sequence shown here is derived from an EMBL/GenBank/DDBJ whole genome shotgun (WGS) entry which is preliminary data.</text>
</comment>
<keyword evidence="3" id="KW-1185">Reference proteome</keyword>
<keyword evidence="1" id="KW-1133">Transmembrane helix</keyword>
<evidence type="ECO:0000313" key="2">
    <source>
        <dbReference type="EMBL" id="CAA9890283.1"/>
    </source>
</evidence>
<dbReference type="Pfam" id="PF03929">
    <property type="entry name" value="PepSY_TM"/>
    <property type="match status" value="1"/>
</dbReference>
<feature type="transmembrane region" description="Helical" evidence="1">
    <location>
        <begin position="150"/>
        <end position="174"/>
    </location>
</feature>
<name>A0A8S0XI30_9GAMM</name>
<dbReference type="Proteomes" id="UP000494216">
    <property type="component" value="Unassembled WGS sequence"/>
</dbReference>
<accession>A0A8S0XI30</accession>
<sequence>MQFPIKHLPARAAWLRIHLYLALSAGFLFALMGLTGSISVYRVELDELFNPQLVIEEPQGNYQSLDRIMVSVHKAHPDRYGSWTLEMPGSSHGMITVWYDKPRETVFELYAPLMVSVNPYTAEVVASRFWGQTAATWLLDLHTQLRLARFGWNAVGILGLLLMISVATGLYLWWPGITGLRSALKIRHRAGMIQFAFDLHRLIGLLSAPALLLLAFTGFLLIYPSVPESLTGSSGMEHGETGRTIPSTAIPNNHPVGLESAEFIARGPFPRAQLRRVTTPAGNAGIYRINLRQDGEINQRHPFTTVWVDRWSGHIKEVRNPAGFTTGETIATWIWPLHTGEALGAKGRFLWFVAGQSVFVLYVSGLLRWLYRRGMVKDRDVNLAALKPHFYRLIKMTRSMSLKLFHLIYLLIQRIIQYAPIIRKGWAASFLGLKRMLLIAKTHRQRPGKIN</sequence>
<organism evidence="2 3">
    <name type="scientific">Candidatus Methylobacter favarea</name>
    <dbReference type="NCBI Taxonomy" id="2707345"/>
    <lineage>
        <taxon>Bacteria</taxon>
        <taxon>Pseudomonadati</taxon>
        <taxon>Pseudomonadota</taxon>
        <taxon>Gammaproteobacteria</taxon>
        <taxon>Methylococcales</taxon>
        <taxon>Methylococcaceae</taxon>
        <taxon>Methylobacter</taxon>
    </lineage>
</organism>
<dbReference type="AlphaFoldDB" id="A0A8S0XI30"/>
<evidence type="ECO:0000256" key="1">
    <source>
        <dbReference type="SAM" id="Phobius"/>
    </source>
</evidence>
<keyword evidence="1" id="KW-0812">Transmembrane</keyword>
<protein>
    <submittedName>
        <fullName evidence="2">Putative iron-regulated membrane protein</fullName>
    </submittedName>
</protein>
<proteinExistence type="predicted"/>
<gene>
    <name evidence="2" type="ORF">METHB2_20114</name>
</gene>
<feature type="transmembrane region" description="Helical" evidence="1">
    <location>
        <begin position="195"/>
        <end position="223"/>
    </location>
</feature>
<keyword evidence="1" id="KW-0472">Membrane</keyword>
<dbReference type="InterPro" id="IPR005625">
    <property type="entry name" value="PepSY-ass_TM"/>
</dbReference>
<dbReference type="EMBL" id="CADCXN010000047">
    <property type="protein sequence ID" value="CAA9890283.1"/>
    <property type="molecule type" value="Genomic_DNA"/>
</dbReference>
<feature type="transmembrane region" description="Helical" evidence="1">
    <location>
        <begin position="20"/>
        <end position="41"/>
    </location>
</feature>
<evidence type="ECO:0000313" key="3">
    <source>
        <dbReference type="Proteomes" id="UP000494216"/>
    </source>
</evidence>